<organism evidence="1 2">
    <name type="scientific">Dryococelus australis</name>
    <dbReference type="NCBI Taxonomy" id="614101"/>
    <lineage>
        <taxon>Eukaryota</taxon>
        <taxon>Metazoa</taxon>
        <taxon>Ecdysozoa</taxon>
        <taxon>Arthropoda</taxon>
        <taxon>Hexapoda</taxon>
        <taxon>Insecta</taxon>
        <taxon>Pterygota</taxon>
        <taxon>Neoptera</taxon>
        <taxon>Polyneoptera</taxon>
        <taxon>Phasmatodea</taxon>
        <taxon>Verophasmatodea</taxon>
        <taxon>Anareolatae</taxon>
        <taxon>Phasmatidae</taxon>
        <taxon>Eurycanthinae</taxon>
        <taxon>Dryococelus</taxon>
    </lineage>
</organism>
<protein>
    <recommendedName>
        <fullName evidence="3">Maturase K</fullName>
    </recommendedName>
</protein>
<comment type="caution">
    <text evidence="1">The sequence shown here is derived from an EMBL/GenBank/DDBJ whole genome shotgun (WGS) entry which is preliminary data.</text>
</comment>
<evidence type="ECO:0000313" key="1">
    <source>
        <dbReference type="EMBL" id="KAJ8868549.1"/>
    </source>
</evidence>
<gene>
    <name evidence="1" type="ORF">PR048_030087</name>
</gene>
<accession>A0ABQ9G7Y3</accession>
<proteinExistence type="predicted"/>
<evidence type="ECO:0000313" key="2">
    <source>
        <dbReference type="Proteomes" id="UP001159363"/>
    </source>
</evidence>
<dbReference type="EMBL" id="JARBHB010000014">
    <property type="protein sequence ID" value="KAJ8868549.1"/>
    <property type="molecule type" value="Genomic_DNA"/>
</dbReference>
<keyword evidence="2" id="KW-1185">Reference proteome</keyword>
<reference evidence="1 2" key="1">
    <citation type="submission" date="2023-02" db="EMBL/GenBank/DDBJ databases">
        <title>LHISI_Scaffold_Assembly.</title>
        <authorList>
            <person name="Stuart O.P."/>
            <person name="Cleave R."/>
            <person name="Magrath M.J.L."/>
            <person name="Mikheyev A.S."/>
        </authorList>
    </citation>
    <scope>NUCLEOTIDE SEQUENCE [LARGE SCALE GENOMIC DNA]</scope>
    <source>
        <strain evidence="1">Daus_M_001</strain>
        <tissue evidence="1">Leg muscle</tissue>
    </source>
</reference>
<name>A0ABQ9G7Y3_9NEOP</name>
<dbReference type="Proteomes" id="UP001159363">
    <property type="component" value="Chromosome 13"/>
</dbReference>
<sequence>MGMSSYHFVGGMLIILNGCVIREYCLKFVLLYDLHRSDLALCVIEIKNCVGIVTEVVSLFRCVVRRVKFNGLSIEIRCFFKLLQNHSKHHSSLHQSKFILISLNQLNEQKTILGKSGKHVQWSTYATNMNFHHFPGLNDYKFLLHKNVLRSLFLLPRKCVDLAEIIYNHCWSSIPKTDLHLWLLVKYRHC</sequence>
<evidence type="ECO:0008006" key="3">
    <source>
        <dbReference type="Google" id="ProtNLM"/>
    </source>
</evidence>